<comment type="caution">
    <text evidence="2">The sequence shown here is derived from an EMBL/GenBank/DDBJ whole genome shotgun (WGS) entry which is preliminary data.</text>
</comment>
<dbReference type="Proteomes" id="UP000011910">
    <property type="component" value="Unassembled WGS sequence"/>
</dbReference>
<feature type="region of interest" description="Disordered" evidence="1">
    <location>
        <begin position="354"/>
        <end position="378"/>
    </location>
</feature>
<protein>
    <submittedName>
        <fullName evidence="2">Uncharacterized protein</fullName>
    </submittedName>
</protein>
<evidence type="ECO:0000313" key="2">
    <source>
        <dbReference type="EMBL" id="EMR02165.1"/>
    </source>
</evidence>
<dbReference type="EMBL" id="AODQ01000071">
    <property type="protein sequence ID" value="EMR02165.1"/>
    <property type="molecule type" value="Genomic_DNA"/>
</dbReference>
<keyword evidence="3" id="KW-1185">Reference proteome</keyword>
<evidence type="ECO:0000313" key="3">
    <source>
        <dbReference type="Proteomes" id="UP000011910"/>
    </source>
</evidence>
<evidence type="ECO:0000256" key="1">
    <source>
        <dbReference type="SAM" id="MobiDB-lite"/>
    </source>
</evidence>
<name>M7NK61_9BACT</name>
<gene>
    <name evidence="2" type="ORF">ADICEAN_02727</name>
</gene>
<reference evidence="2 3" key="1">
    <citation type="journal article" date="2013" name="Genome Announc.">
        <title>Draft Genome Sequence of Cesiribacter andamanensis Strain AMV16T, Isolated from a Soil Sample from a Mud Volcano in the Andaman Islands, India.</title>
        <authorList>
            <person name="Shivaji S."/>
            <person name="Ara S."/>
            <person name="Begum Z."/>
            <person name="Srinivas T.N."/>
            <person name="Singh A."/>
            <person name="Kumar Pinnaka A."/>
        </authorList>
    </citation>
    <scope>NUCLEOTIDE SEQUENCE [LARGE SCALE GENOMIC DNA]</scope>
    <source>
        <strain evidence="2 3">AMV16</strain>
    </source>
</reference>
<sequence>MQRNVFGQYGKAGQLALFQHRVYPHLKDAVFPIYFHRLVIHLPLASQGGCIALLPELYHLLRKHLRELNTAGEANAKALLDAVGKGLVVIQQVVFLIYQPDGKRAVVQNAAHVGFLAHELLLKQHPLGYVPGVDHNTAHSLIVQQVVAVGFQKEVGAIGFFAAEHGRLAGAAVCYPQKETLLAVAQVIGMDVVEDGRIAHLFGPKAGKAVEGRGQVFDQPLAIGNADNVVGILDHRLKVIFAGLQVFQQHIGVLQVVLQGAFFFGQRGIQIAQLVNHSRELALLLAGHPKVQVGQQKGGQDRNQVVQNIGLVQIGGKPYCIGRKGTVQHPQAQDGAKGYGKHPQALADLAHIKHQGRAKDDGNKEQVPSAGVAPIQANHKAIAV</sequence>
<organism evidence="2 3">
    <name type="scientific">Cesiribacter andamanensis AMV16</name>
    <dbReference type="NCBI Taxonomy" id="1279009"/>
    <lineage>
        <taxon>Bacteria</taxon>
        <taxon>Pseudomonadati</taxon>
        <taxon>Bacteroidota</taxon>
        <taxon>Cytophagia</taxon>
        <taxon>Cytophagales</taxon>
        <taxon>Cesiribacteraceae</taxon>
        <taxon>Cesiribacter</taxon>
    </lineage>
</organism>
<accession>M7NK61</accession>
<proteinExistence type="predicted"/>
<dbReference type="AlphaFoldDB" id="M7NK61"/>